<proteinExistence type="predicted"/>
<protein>
    <submittedName>
        <fullName evidence="1">Uncharacterized protein</fullName>
    </submittedName>
</protein>
<dbReference type="EMBL" id="BAEQ01000053">
    <property type="protein sequence ID" value="GAC30146.1"/>
    <property type="molecule type" value="Genomic_DNA"/>
</dbReference>
<dbReference type="Proteomes" id="UP000006251">
    <property type="component" value="Unassembled WGS sequence"/>
</dbReference>
<dbReference type="AlphaFoldDB" id="K6Z1P5"/>
<organism evidence="1 2">
    <name type="scientific">Brumicola pallidula DSM 14239 = ACAM 615</name>
    <dbReference type="NCBI Taxonomy" id="1121922"/>
    <lineage>
        <taxon>Bacteria</taxon>
        <taxon>Pseudomonadati</taxon>
        <taxon>Pseudomonadota</taxon>
        <taxon>Gammaproteobacteria</taxon>
        <taxon>Alteromonadales</taxon>
        <taxon>Alteromonadaceae</taxon>
        <taxon>Brumicola</taxon>
    </lineage>
</organism>
<comment type="caution">
    <text evidence="1">The sequence shown here is derived from an EMBL/GenBank/DDBJ whole genome shotgun (WGS) entry which is preliminary data.</text>
</comment>
<gene>
    <name evidence="1" type="ORF">GPAL_3298</name>
</gene>
<sequence>MLANLSKRHKILIYIDKKIIKEIEDFYLFSSRLYFSEID</sequence>
<reference evidence="2" key="1">
    <citation type="journal article" date="2014" name="Environ. Microbiol.">
        <title>Comparative genomics of the marine bacterial genus Glaciecola reveals the high degree of genomic diversity and genomic characteristic for cold adaptation.</title>
        <authorList>
            <person name="Qin Q.L."/>
            <person name="Xie B.B."/>
            <person name="Yu Y."/>
            <person name="Shu Y.L."/>
            <person name="Rong J.C."/>
            <person name="Zhang Y.J."/>
            <person name="Zhao D.L."/>
            <person name="Chen X.L."/>
            <person name="Zhang X.Y."/>
            <person name="Chen B."/>
            <person name="Zhou B.C."/>
            <person name="Zhang Y.Z."/>
        </authorList>
    </citation>
    <scope>NUCLEOTIDE SEQUENCE [LARGE SCALE GENOMIC DNA]</scope>
    <source>
        <strain evidence="2">ACAM 615</strain>
    </source>
</reference>
<keyword evidence="2" id="KW-1185">Reference proteome</keyword>
<evidence type="ECO:0000313" key="1">
    <source>
        <dbReference type="EMBL" id="GAC30146.1"/>
    </source>
</evidence>
<name>K6Z1P5_9ALTE</name>
<evidence type="ECO:0000313" key="2">
    <source>
        <dbReference type="Proteomes" id="UP000006251"/>
    </source>
</evidence>
<accession>K6Z1P5</accession>